<protein>
    <submittedName>
        <fullName evidence="1">Uncharacterized protein</fullName>
    </submittedName>
</protein>
<accession>A0A158JDP7</accession>
<sequence length="56" mass="6251">MGNSMGYRSDYALINRPQAVVKRGLKYQIAICQPVRNGFGANSFEPALRRSYSAIN</sequence>
<reference evidence="1 2" key="1">
    <citation type="submission" date="2016-01" db="EMBL/GenBank/DDBJ databases">
        <authorList>
            <person name="Oliw E.H."/>
        </authorList>
    </citation>
    <scope>NUCLEOTIDE SEQUENCE [LARGE SCALE GENOMIC DNA]</scope>
    <source>
        <strain evidence="1">LMG 27134</strain>
    </source>
</reference>
<name>A0A158JDP7_9BURK</name>
<evidence type="ECO:0000313" key="2">
    <source>
        <dbReference type="Proteomes" id="UP000054683"/>
    </source>
</evidence>
<dbReference type="EMBL" id="FCOK02000079">
    <property type="protein sequence ID" value="SAL66623.1"/>
    <property type="molecule type" value="Genomic_DNA"/>
</dbReference>
<organism evidence="1 2">
    <name type="scientific">Caballeronia udeis</name>
    <dbReference type="NCBI Taxonomy" id="1232866"/>
    <lineage>
        <taxon>Bacteria</taxon>
        <taxon>Pseudomonadati</taxon>
        <taxon>Pseudomonadota</taxon>
        <taxon>Betaproteobacteria</taxon>
        <taxon>Burkholderiales</taxon>
        <taxon>Burkholderiaceae</taxon>
        <taxon>Caballeronia</taxon>
    </lineage>
</organism>
<gene>
    <name evidence="1" type="ORF">AWB69_07546</name>
</gene>
<proteinExistence type="predicted"/>
<evidence type="ECO:0000313" key="1">
    <source>
        <dbReference type="EMBL" id="SAL66623.1"/>
    </source>
</evidence>
<dbReference type="Proteomes" id="UP000054683">
    <property type="component" value="Unassembled WGS sequence"/>
</dbReference>
<dbReference type="AlphaFoldDB" id="A0A158JDP7"/>